<keyword evidence="3" id="KW-1185">Reference proteome</keyword>
<organism evidence="2 3">
    <name type="scientific">Apatococcus lobatus</name>
    <dbReference type="NCBI Taxonomy" id="904363"/>
    <lineage>
        <taxon>Eukaryota</taxon>
        <taxon>Viridiplantae</taxon>
        <taxon>Chlorophyta</taxon>
        <taxon>core chlorophytes</taxon>
        <taxon>Trebouxiophyceae</taxon>
        <taxon>Chlorellales</taxon>
        <taxon>Chlorellaceae</taxon>
        <taxon>Apatococcus</taxon>
    </lineage>
</organism>
<dbReference type="InterPro" id="IPR021109">
    <property type="entry name" value="Peptidase_aspartic_dom_sf"/>
</dbReference>
<sequence length="675" mass="72756">MLLTGPGSSLRLTGADSSLATRALASKRFWQQSRPLRPYWSLSIRPLFERIWPSACFSPANQIEQAQPEAASVPRSDLSQRLRQARTALGWQHLVHEEVVVNGTGHHLGEAVAWQLRWRGDGAFAEHIQGQHLTFRWGYEGGAAGTTWEVDSSNVSRRLELDDREAMILSVWVRIGYWLQSQASSVINIRAAAASEEQQNGPDEAAPATGPGTVSCPSAPSAGAPHGSNVHDASDSQPQQEAGVSTGSTWLGPYKDGSAESAVDADLILQLHRGKMRATLMLDEQNHLPANLTHPICGQQEDWAYHDWQSWSLDGQRSLIHPGNVKHRAAAGGNNEYIVEGVRVQTLGPSLCPFSMPPIQMLPEDTTFDPEQPQAQCWWTSSGHLLLQPTIDGQQLGWMLLDTGASGGVITKAAADKLALKRFGELHVSGVGSTVTSQFCQGSSLQIGPMSMARPLFMEMNISGLVSGAPGEVIGILGADVLRRAIWELPAKPNLFGKKAPPMSVQMWHPATPELAPHNLPWETFVTISSLPHIPVRFGLPEGRADSPEDERQALFMLDSGAGGADAMMNFGSGTELSLIDPKRQAGISTTVRGVGGSGGAGMKMARVQLPWAKLGEQGAQLQSVSCLIAQNTGLELSLYTSGIICSSLMGRCRVFLDYARSRIAFLPANPPAQL</sequence>
<dbReference type="InterPro" id="IPR034122">
    <property type="entry name" value="Retropepsin-like_bacterial"/>
</dbReference>
<dbReference type="Pfam" id="PF13650">
    <property type="entry name" value="Asp_protease_2"/>
    <property type="match status" value="1"/>
</dbReference>
<feature type="compositionally biased region" description="Polar residues" evidence="1">
    <location>
        <begin position="235"/>
        <end position="249"/>
    </location>
</feature>
<evidence type="ECO:0000256" key="1">
    <source>
        <dbReference type="SAM" id="MobiDB-lite"/>
    </source>
</evidence>
<dbReference type="CDD" id="cd05483">
    <property type="entry name" value="retropepsin_like_bacteria"/>
    <property type="match status" value="1"/>
</dbReference>
<dbReference type="SUPFAM" id="SSF50630">
    <property type="entry name" value="Acid proteases"/>
    <property type="match status" value="1"/>
</dbReference>
<reference evidence="2 3" key="1">
    <citation type="journal article" date="2024" name="Nat. Commun.">
        <title>Phylogenomics reveals the evolutionary origins of lichenization in chlorophyte algae.</title>
        <authorList>
            <person name="Puginier C."/>
            <person name="Libourel C."/>
            <person name="Otte J."/>
            <person name="Skaloud P."/>
            <person name="Haon M."/>
            <person name="Grisel S."/>
            <person name="Petersen M."/>
            <person name="Berrin J.G."/>
            <person name="Delaux P.M."/>
            <person name="Dal Grande F."/>
            <person name="Keller J."/>
        </authorList>
    </citation>
    <scope>NUCLEOTIDE SEQUENCE [LARGE SCALE GENOMIC DNA]</scope>
    <source>
        <strain evidence="2 3">SAG 2145</strain>
    </source>
</reference>
<evidence type="ECO:0000313" key="3">
    <source>
        <dbReference type="Proteomes" id="UP001438707"/>
    </source>
</evidence>
<evidence type="ECO:0008006" key="4">
    <source>
        <dbReference type="Google" id="ProtNLM"/>
    </source>
</evidence>
<gene>
    <name evidence="2" type="ORF">WJX74_004860</name>
</gene>
<name>A0AAW1QZV7_9CHLO</name>
<dbReference type="EMBL" id="JALJOS010000019">
    <property type="protein sequence ID" value="KAK9827054.1"/>
    <property type="molecule type" value="Genomic_DNA"/>
</dbReference>
<accession>A0AAW1QZV7</accession>
<dbReference type="Proteomes" id="UP001438707">
    <property type="component" value="Unassembled WGS sequence"/>
</dbReference>
<protein>
    <recommendedName>
        <fullName evidence="4">Peptidase A2 domain-containing protein</fullName>
    </recommendedName>
</protein>
<evidence type="ECO:0000313" key="2">
    <source>
        <dbReference type="EMBL" id="KAK9827054.1"/>
    </source>
</evidence>
<proteinExistence type="predicted"/>
<dbReference type="AlphaFoldDB" id="A0AAW1QZV7"/>
<comment type="caution">
    <text evidence="2">The sequence shown here is derived from an EMBL/GenBank/DDBJ whole genome shotgun (WGS) entry which is preliminary data.</text>
</comment>
<dbReference type="Gene3D" id="2.40.70.10">
    <property type="entry name" value="Acid Proteases"/>
    <property type="match status" value="1"/>
</dbReference>
<feature type="region of interest" description="Disordered" evidence="1">
    <location>
        <begin position="195"/>
        <end position="251"/>
    </location>
</feature>